<evidence type="ECO:0000256" key="1">
    <source>
        <dbReference type="SAM" id="MobiDB-lite"/>
    </source>
</evidence>
<evidence type="ECO:0000313" key="3">
    <source>
        <dbReference type="Proteomes" id="UP000026962"/>
    </source>
</evidence>
<dbReference type="EnsemblPlants" id="OPUNC10G11240.1">
    <property type="protein sequence ID" value="OPUNC10G11240.1"/>
    <property type="gene ID" value="OPUNC10G11240"/>
</dbReference>
<sequence length="190" mass="20833">MVVGVVAGVEEVVVQRAVEPVVEELDGAGVEQRDHRRAIGPPRWQPLPTGEVHGAEQQQDAAEDDLVVPVPLPVHLAELDAPADDLAASPRVLDAGRRDPRLVVQHPEQHRRQDGDVADVHLPPPSSSLRRRRHHQIWMHLEVAKLLPWPIGEDAGFSGHFRLAELVQYLLALLATTVVSGVSDDLSMVL</sequence>
<reference evidence="2" key="1">
    <citation type="submission" date="2015-04" db="UniProtKB">
        <authorList>
            <consortium name="EnsemblPlants"/>
        </authorList>
    </citation>
    <scope>IDENTIFICATION</scope>
</reference>
<dbReference type="Proteomes" id="UP000026962">
    <property type="component" value="Chromosome 10"/>
</dbReference>
<reference evidence="2" key="2">
    <citation type="submission" date="2018-05" db="EMBL/GenBank/DDBJ databases">
        <title>OpunRS2 (Oryza punctata Reference Sequence Version 2).</title>
        <authorList>
            <person name="Zhang J."/>
            <person name="Kudrna D."/>
            <person name="Lee S."/>
            <person name="Talag J."/>
            <person name="Welchert J."/>
            <person name="Wing R.A."/>
        </authorList>
    </citation>
    <scope>NUCLEOTIDE SEQUENCE [LARGE SCALE GENOMIC DNA]</scope>
</reference>
<proteinExistence type="predicted"/>
<name>A0A0E0M8L6_ORYPU</name>
<protein>
    <submittedName>
        <fullName evidence="2">Uncharacterized protein</fullName>
    </submittedName>
</protein>
<keyword evidence="3" id="KW-1185">Reference proteome</keyword>
<dbReference type="AlphaFoldDB" id="A0A0E0M8L6"/>
<evidence type="ECO:0000313" key="2">
    <source>
        <dbReference type="EnsemblPlants" id="OPUNC10G11240.1"/>
    </source>
</evidence>
<organism evidence="2">
    <name type="scientific">Oryza punctata</name>
    <name type="common">Red rice</name>
    <dbReference type="NCBI Taxonomy" id="4537"/>
    <lineage>
        <taxon>Eukaryota</taxon>
        <taxon>Viridiplantae</taxon>
        <taxon>Streptophyta</taxon>
        <taxon>Embryophyta</taxon>
        <taxon>Tracheophyta</taxon>
        <taxon>Spermatophyta</taxon>
        <taxon>Magnoliopsida</taxon>
        <taxon>Liliopsida</taxon>
        <taxon>Poales</taxon>
        <taxon>Poaceae</taxon>
        <taxon>BOP clade</taxon>
        <taxon>Oryzoideae</taxon>
        <taxon>Oryzeae</taxon>
        <taxon>Oryzinae</taxon>
        <taxon>Oryza</taxon>
    </lineage>
</organism>
<feature type="region of interest" description="Disordered" evidence="1">
    <location>
        <begin position="29"/>
        <end position="60"/>
    </location>
</feature>
<dbReference type="Gramene" id="OPUNC10G11240.1">
    <property type="protein sequence ID" value="OPUNC10G11240.1"/>
    <property type="gene ID" value="OPUNC10G11240"/>
</dbReference>
<dbReference type="HOGENOM" id="CLU_1430151_0_0_1"/>
<accession>A0A0E0M8L6</accession>